<reference evidence="1" key="1">
    <citation type="submission" date="2016-10" db="EMBL/GenBank/DDBJ databases">
        <authorList>
            <person name="Benchimol M."/>
            <person name="Almeida L.G."/>
            <person name="Vasconcelos A.T."/>
            <person name="Perreira-Neves A."/>
            <person name="Rosa I.A."/>
            <person name="Tasca T."/>
            <person name="Bogo M.R."/>
            <person name="de Souza W."/>
        </authorList>
    </citation>
    <scope>NUCLEOTIDE SEQUENCE [LARGE SCALE GENOMIC DNA]</scope>
    <source>
        <strain evidence="1">K</strain>
    </source>
</reference>
<evidence type="ECO:0000313" key="2">
    <source>
        <dbReference type="Proteomes" id="UP000179807"/>
    </source>
</evidence>
<keyword evidence="2" id="KW-1185">Reference proteome</keyword>
<evidence type="ECO:0000313" key="1">
    <source>
        <dbReference type="EMBL" id="OHS96215.1"/>
    </source>
</evidence>
<sequence length="106" mass="12459">MIAASEMKNIMEMKGKSLNNKVINALKDSLNFKNEFIDKVSEELHEKIYKITEKLFAEFYMNIWKHQLSKIDLSQFEVENCLNDFFYGRIGSDFATTLSEKFINSM</sequence>
<dbReference type="AlphaFoldDB" id="A0A1J4JD62"/>
<name>A0A1J4JD62_9EUKA</name>
<dbReference type="EMBL" id="MLAK01001193">
    <property type="protein sequence ID" value="OHS96215.1"/>
    <property type="molecule type" value="Genomic_DNA"/>
</dbReference>
<protein>
    <submittedName>
        <fullName evidence="1">Uncharacterized protein</fullName>
    </submittedName>
</protein>
<dbReference type="RefSeq" id="XP_068349352.1">
    <property type="nucleotide sequence ID" value="XM_068495275.1"/>
</dbReference>
<dbReference type="VEuPathDB" id="TrichDB:TRFO_10169"/>
<comment type="caution">
    <text evidence="1">The sequence shown here is derived from an EMBL/GenBank/DDBJ whole genome shotgun (WGS) entry which is preliminary data.</text>
</comment>
<accession>A0A1J4JD62</accession>
<dbReference type="Proteomes" id="UP000179807">
    <property type="component" value="Unassembled WGS sequence"/>
</dbReference>
<organism evidence="1 2">
    <name type="scientific">Tritrichomonas foetus</name>
    <dbReference type="NCBI Taxonomy" id="1144522"/>
    <lineage>
        <taxon>Eukaryota</taxon>
        <taxon>Metamonada</taxon>
        <taxon>Parabasalia</taxon>
        <taxon>Tritrichomonadida</taxon>
        <taxon>Tritrichomonadidae</taxon>
        <taxon>Tritrichomonas</taxon>
    </lineage>
</organism>
<gene>
    <name evidence="1" type="ORF">TRFO_10169</name>
</gene>
<proteinExistence type="predicted"/>
<dbReference type="GeneID" id="94829979"/>